<evidence type="ECO:0000313" key="1">
    <source>
        <dbReference type="EMBL" id="MEE4596123.1"/>
    </source>
</evidence>
<keyword evidence="2" id="KW-1185">Reference proteome</keyword>
<dbReference type="Pfam" id="PF00378">
    <property type="entry name" value="ECH_1"/>
    <property type="match status" value="1"/>
</dbReference>
<dbReference type="SUPFAM" id="SSF52096">
    <property type="entry name" value="ClpP/crotonase"/>
    <property type="match status" value="1"/>
</dbReference>
<evidence type="ECO:0000313" key="2">
    <source>
        <dbReference type="Proteomes" id="UP001354709"/>
    </source>
</evidence>
<gene>
    <name evidence="1" type="ORF">V2J94_30240</name>
</gene>
<comment type="caution">
    <text evidence="1">The sequence shown here is derived from an EMBL/GenBank/DDBJ whole genome shotgun (WGS) entry which is preliminary data.</text>
</comment>
<dbReference type="InterPro" id="IPR029045">
    <property type="entry name" value="ClpP/crotonase-like_dom_sf"/>
</dbReference>
<dbReference type="RefSeq" id="WP_330812650.1">
    <property type="nucleotide sequence ID" value="NZ_JAZBJO010000023.1"/>
</dbReference>
<reference evidence="1 2" key="1">
    <citation type="submission" date="2023-11" db="EMBL/GenBank/DDBJ databases">
        <title>30 novel species of actinomycetes from the DSMZ collection.</title>
        <authorList>
            <person name="Nouioui I."/>
        </authorList>
    </citation>
    <scope>NUCLEOTIDE SEQUENCE [LARGE SCALE GENOMIC DNA]</scope>
    <source>
        <strain evidence="1 2">DSM 41524</strain>
    </source>
</reference>
<protein>
    <submittedName>
        <fullName evidence="1">Enoyl-CoA hydratase/isomerase family protein</fullName>
    </submittedName>
</protein>
<sequence>MRAVLVRGEGRRFCAGGDVTAMATAPVIVSAASTKFLLAYADVGLTPDCGVSYLLPRAIGQQRALGLALTGRTLTAEDG</sequence>
<organism evidence="1 2">
    <name type="scientific">Streptomyces asiaticus subsp. ignotus</name>
    <dbReference type="NCBI Taxonomy" id="3098222"/>
    <lineage>
        <taxon>Bacteria</taxon>
        <taxon>Bacillati</taxon>
        <taxon>Actinomycetota</taxon>
        <taxon>Actinomycetes</taxon>
        <taxon>Kitasatosporales</taxon>
        <taxon>Streptomycetaceae</taxon>
        <taxon>Streptomyces</taxon>
        <taxon>Streptomyces violaceusniger group</taxon>
    </lineage>
</organism>
<accession>A0ABU7Q561</accession>
<dbReference type="Gene3D" id="3.90.226.20">
    <property type="match status" value="1"/>
</dbReference>
<dbReference type="InterPro" id="IPR001753">
    <property type="entry name" value="Enoyl-CoA_hydra/iso"/>
</dbReference>
<dbReference type="Proteomes" id="UP001354709">
    <property type="component" value="Unassembled WGS sequence"/>
</dbReference>
<name>A0ABU7Q561_9ACTN</name>
<dbReference type="EMBL" id="JAZBJO010000023">
    <property type="protein sequence ID" value="MEE4596123.1"/>
    <property type="molecule type" value="Genomic_DNA"/>
</dbReference>
<proteinExistence type="predicted"/>